<dbReference type="STRING" id="49390.A0A068TT17"/>
<sequence length="291" mass="32189">MDALHNPDVAGAVAGCFMLDDEDDLLNFSLDDGEEEKENKNPSPFLKDPYSFSPSNTLISHQDDDLSRSPSFPEFEEELEWLSNKDAFPAVETCFDLLSETPDFDGLNHQSPVSVLENSSSSSNSNGSNSSNGSAVMSCCENLKVPSSFPVRPRSQRRRRKRRSGFGDLPSQEWQWWNHVNIKSNRQELALPPVPVKANTSATIGRRCLHCQADQTPQWRAGPMGPKTLCNACGVRYKSGRLVPEYRPASSPTFSAALHSNSHRKIVEMRRQKQPGIGGIMANGSCGYRVG</sequence>
<keyword evidence="4" id="KW-0862">Zinc</keyword>
<organism evidence="12 13">
    <name type="scientific">Coffea canephora</name>
    <name type="common">Robusta coffee</name>
    <dbReference type="NCBI Taxonomy" id="49390"/>
    <lineage>
        <taxon>Eukaryota</taxon>
        <taxon>Viridiplantae</taxon>
        <taxon>Streptophyta</taxon>
        <taxon>Embryophyta</taxon>
        <taxon>Tracheophyta</taxon>
        <taxon>Spermatophyta</taxon>
        <taxon>Magnoliopsida</taxon>
        <taxon>eudicotyledons</taxon>
        <taxon>Gunneridae</taxon>
        <taxon>Pentapetalae</taxon>
        <taxon>asterids</taxon>
        <taxon>lamiids</taxon>
        <taxon>Gentianales</taxon>
        <taxon>Rubiaceae</taxon>
        <taxon>Ixoroideae</taxon>
        <taxon>Gardenieae complex</taxon>
        <taxon>Bertiereae - Coffeeae clade</taxon>
        <taxon>Coffeeae</taxon>
        <taxon>Coffea</taxon>
    </lineage>
</organism>
<feature type="domain" description="GATA-type" evidence="11">
    <location>
        <begin position="202"/>
        <end position="238"/>
    </location>
</feature>
<dbReference type="CDD" id="cd00202">
    <property type="entry name" value="ZnF_GATA"/>
    <property type="match status" value="1"/>
</dbReference>
<keyword evidence="13" id="KW-1185">Reference proteome</keyword>
<dbReference type="InParanoid" id="A0A068TT17"/>
<dbReference type="Gramene" id="CDO99396">
    <property type="protein sequence ID" value="CDO99396"/>
    <property type="gene ID" value="GSCOC_T00026555001"/>
</dbReference>
<dbReference type="FunFam" id="3.30.50.10:FF:000018">
    <property type="entry name" value="GATA transcription factor"/>
    <property type="match status" value="1"/>
</dbReference>
<dbReference type="OMA" id="WLSNENA"/>
<keyword evidence="8" id="KW-0804">Transcription</keyword>
<feature type="region of interest" description="Disordered" evidence="10">
    <location>
        <begin position="147"/>
        <end position="166"/>
    </location>
</feature>
<reference evidence="13" key="1">
    <citation type="journal article" date="2014" name="Science">
        <title>The coffee genome provides insight into the convergent evolution of caffeine biosynthesis.</title>
        <authorList>
            <person name="Denoeud F."/>
            <person name="Carretero-Paulet L."/>
            <person name="Dereeper A."/>
            <person name="Droc G."/>
            <person name="Guyot R."/>
            <person name="Pietrella M."/>
            <person name="Zheng C."/>
            <person name="Alberti A."/>
            <person name="Anthony F."/>
            <person name="Aprea G."/>
            <person name="Aury J.M."/>
            <person name="Bento P."/>
            <person name="Bernard M."/>
            <person name="Bocs S."/>
            <person name="Campa C."/>
            <person name="Cenci A."/>
            <person name="Combes M.C."/>
            <person name="Crouzillat D."/>
            <person name="Da Silva C."/>
            <person name="Daddiego L."/>
            <person name="De Bellis F."/>
            <person name="Dussert S."/>
            <person name="Garsmeur O."/>
            <person name="Gayraud T."/>
            <person name="Guignon V."/>
            <person name="Jahn K."/>
            <person name="Jamilloux V."/>
            <person name="Joet T."/>
            <person name="Labadie K."/>
            <person name="Lan T."/>
            <person name="Leclercq J."/>
            <person name="Lepelley M."/>
            <person name="Leroy T."/>
            <person name="Li L.T."/>
            <person name="Librado P."/>
            <person name="Lopez L."/>
            <person name="Munoz A."/>
            <person name="Noel B."/>
            <person name="Pallavicini A."/>
            <person name="Perrotta G."/>
            <person name="Poncet V."/>
            <person name="Pot D."/>
            <person name="Priyono X."/>
            <person name="Rigoreau M."/>
            <person name="Rouard M."/>
            <person name="Rozas J."/>
            <person name="Tranchant-Dubreuil C."/>
            <person name="VanBuren R."/>
            <person name="Zhang Q."/>
            <person name="Andrade A.C."/>
            <person name="Argout X."/>
            <person name="Bertrand B."/>
            <person name="de Kochko A."/>
            <person name="Graziosi G."/>
            <person name="Henry R.J."/>
            <person name="Jayarama X."/>
            <person name="Ming R."/>
            <person name="Nagai C."/>
            <person name="Rounsley S."/>
            <person name="Sankoff D."/>
            <person name="Giuliano G."/>
            <person name="Albert V.A."/>
            <person name="Wincker P."/>
            <person name="Lashermes P."/>
        </authorList>
    </citation>
    <scope>NUCLEOTIDE SEQUENCE [LARGE SCALE GENOMIC DNA]</scope>
    <source>
        <strain evidence="13">cv. DH200-94</strain>
    </source>
</reference>
<evidence type="ECO:0000256" key="7">
    <source>
        <dbReference type="ARBA" id="ARBA00023159"/>
    </source>
</evidence>
<gene>
    <name evidence="12" type="ORF">GSCOC_T00026555001</name>
</gene>
<keyword evidence="2" id="KW-0479">Metal-binding</keyword>
<evidence type="ECO:0000256" key="9">
    <source>
        <dbReference type="PROSITE-ProRule" id="PRU00094"/>
    </source>
</evidence>
<feature type="compositionally biased region" description="Low complexity" evidence="10">
    <location>
        <begin position="118"/>
        <end position="134"/>
    </location>
</feature>
<dbReference type="PROSITE" id="PS00344">
    <property type="entry name" value="GATA_ZN_FINGER_1"/>
    <property type="match status" value="1"/>
</dbReference>
<dbReference type="Gene3D" id="3.30.50.10">
    <property type="entry name" value="Erythroid Transcription Factor GATA-1, subunit A"/>
    <property type="match status" value="1"/>
</dbReference>
<feature type="region of interest" description="Disordered" evidence="10">
    <location>
        <begin position="31"/>
        <end position="72"/>
    </location>
</feature>
<evidence type="ECO:0000313" key="12">
    <source>
        <dbReference type="EMBL" id="CDO99396.1"/>
    </source>
</evidence>
<dbReference type="PROSITE" id="PS50114">
    <property type="entry name" value="GATA_ZN_FINGER_2"/>
    <property type="match status" value="1"/>
</dbReference>
<name>A0A068TT17_COFCA</name>
<accession>A0A068TT17</accession>
<feature type="compositionally biased region" description="Polar residues" evidence="10">
    <location>
        <begin position="108"/>
        <end position="117"/>
    </location>
</feature>
<dbReference type="AlphaFoldDB" id="A0A068TT17"/>
<dbReference type="InterPro" id="IPR000679">
    <property type="entry name" value="Znf_GATA"/>
</dbReference>
<dbReference type="GO" id="GO:0006355">
    <property type="term" value="P:regulation of DNA-templated transcription"/>
    <property type="evidence" value="ECO:0007669"/>
    <property type="project" value="InterPro"/>
</dbReference>
<evidence type="ECO:0000256" key="2">
    <source>
        <dbReference type="ARBA" id="ARBA00022723"/>
    </source>
</evidence>
<dbReference type="GO" id="GO:0008270">
    <property type="term" value="F:zinc ion binding"/>
    <property type="evidence" value="ECO:0007669"/>
    <property type="project" value="UniProtKB-KW"/>
</dbReference>
<dbReference type="PANTHER" id="PTHR45658">
    <property type="entry name" value="GATA TRANSCRIPTION FACTOR"/>
    <property type="match status" value="1"/>
</dbReference>
<dbReference type="PhylomeDB" id="A0A068TT17"/>
<dbReference type="InterPro" id="IPR051140">
    <property type="entry name" value="GATA_TF"/>
</dbReference>
<dbReference type="FunCoup" id="A0A068TT17">
    <property type="interactions" value="387"/>
</dbReference>
<evidence type="ECO:0000256" key="5">
    <source>
        <dbReference type="ARBA" id="ARBA00023015"/>
    </source>
</evidence>
<dbReference type="SUPFAM" id="SSF57716">
    <property type="entry name" value="Glucocorticoid receptor-like (DNA-binding domain)"/>
    <property type="match status" value="1"/>
</dbReference>
<evidence type="ECO:0000256" key="6">
    <source>
        <dbReference type="ARBA" id="ARBA00023125"/>
    </source>
</evidence>
<evidence type="ECO:0000256" key="4">
    <source>
        <dbReference type="ARBA" id="ARBA00022833"/>
    </source>
</evidence>
<keyword evidence="6" id="KW-0238">DNA-binding</keyword>
<evidence type="ECO:0000256" key="10">
    <source>
        <dbReference type="SAM" id="MobiDB-lite"/>
    </source>
</evidence>
<dbReference type="OrthoDB" id="2162994at2759"/>
<dbReference type="SMART" id="SM00401">
    <property type="entry name" value="ZnF_GATA"/>
    <property type="match status" value="1"/>
</dbReference>
<dbReference type="EMBL" id="HG739087">
    <property type="protein sequence ID" value="CDO99396.1"/>
    <property type="molecule type" value="Genomic_DNA"/>
</dbReference>
<feature type="region of interest" description="Disordered" evidence="10">
    <location>
        <begin position="106"/>
        <end position="135"/>
    </location>
</feature>
<keyword evidence="3 9" id="KW-0863">Zinc-finger</keyword>
<dbReference type="GO" id="GO:0043565">
    <property type="term" value="F:sequence-specific DNA binding"/>
    <property type="evidence" value="ECO:0007669"/>
    <property type="project" value="InterPro"/>
</dbReference>
<evidence type="ECO:0000313" key="13">
    <source>
        <dbReference type="Proteomes" id="UP000295252"/>
    </source>
</evidence>
<evidence type="ECO:0000256" key="8">
    <source>
        <dbReference type="ARBA" id="ARBA00023163"/>
    </source>
</evidence>
<proteinExistence type="inferred from homology"/>
<dbReference type="Pfam" id="PF00320">
    <property type="entry name" value="GATA"/>
    <property type="match status" value="1"/>
</dbReference>
<dbReference type="PANTHER" id="PTHR45658:SF42">
    <property type="entry name" value="GATA TRANSCRIPTION FACTOR 1"/>
    <property type="match status" value="1"/>
</dbReference>
<dbReference type="GO" id="GO:0005634">
    <property type="term" value="C:nucleus"/>
    <property type="evidence" value="ECO:0007669"/>
    <property type="project" value="TreeGrafter"/>
</dbReference>
<protein>
    <recommendedName>
        <fullName evidence="11">GATA-type domain-containing protein</fullName>
    </recommendedName>
</protein>
<dbReference type="InterPro" id="IPR013088">
    <property type="entry name" value="Znf_NHR/GATA"/>
</dbReference>
<feature type="compositionally biased region" description="Basic residues" evidence="10">
    <location>
        <begin position="154"/>
        <end position="164"/>
    </location>
</feature>
<comment type="similarity">
    <text evidence="1">Belongs to the type IV zinc-finger family. Class A subfamily.</text>
</comment>
<evidence type="ECO:0000259" key="11">
    <source>
        <dbReference type="PROSITE" id="PS50114"/>
    </source>
</evidence>
<evidence type="ECO:0000256" key="3">
    <source>
        <dbReference type="ARBA" id="ARBA00022771"/>
    </source>
</evidence>
<dbReference type="Proteomes" id="UP000295252">
    <property type="component" value="Chromosome V"/>
</dbReference>
<evidence type="ECO:0000256" key="1">
    <source>
        <dbReference type="ARBA" id="ARBA00005694"/>
    </source>
</evidence>
<keyword evidence="5" id="KW-0805">Transcription regulation</keyword>
<keyword evidence="7" id="KW-0010">Activator</keyword>
<dbReference type="GO" id="GO:0030154">
    <property type="term" value="P:cell differentiation"/>
    <property type="evidence" value="ECO:0007669"/>
    <property type="project" value="TreeGrafter"/>
</dbReference>